<keyword evidence="2" id="KW-0472">Membrane</keyword>
<accession>A0A1Q9CJ90</accession>
<organism evidence="3 4">
    <name type="scientific">Symbiodinium microadriaticum</name>
    <name type="common">Dinoflagellate</name>
    <name type="synonym">Zooxanthella microadriatica</name>
    <dbReference type="NCBI Taxonomy" id="2951"/>
    <lineage>
        <taxon>Eukaryota</taxon>
        <taxon>Sar</taxon>
        <taxon>Alveolata</taxon>
        <taxon>Dinophyceae</taxon>
        <taxon>Suessiales</taxon>
        <taxon>Symbiodiniaceae</taxon>
        <taxon>Symbiodinium</taxon>
    </lineage>
</organism>
<dbReference type="EMBL" id="LSRX01001150">
    <property type="protein sequence ID" value="OLP83000.1"/>
    <property type="molecule type" value="Genomic_DNA"/>
</dbReference>
<reference evidence="3 4" key="1">
    <citation type="submission" date="2016-02" db="EMBL/GenBank/DDBJ databases">
        <title>Genome analysis of coral dinoflagellate symbionts highlights evolutionary adaptations to a symbiotic lifestyle.</title>
        <authorList>
            <person name="Aranda M."/>
            <person name="Li Y."/>
            <person name="Liew Y.J."/>
            <person name="Baumgarten S."/>
            <person name="Simakov O."/>
            <person name="Wilson M."/>
            <person name="Piel J."/>
            <person name="Ashoor H."/>
            <person name="Bougouffa S."/>
            <person name="Bajic V.B."/>
            <person name="Ryu T."/>
            <person name="Ravasi T."/>
            <person name="Bayer T."/>
            <person name="Micklem G."/>
            <person name="Kim H."/>
            <person name="Bhak J."/>
            <person name="Lajeunesse T.C."/>
            <person name="Voolstra C.R."/>
        </authorList>
    </citation>
    <scope>NUCLEOTIDE SEQUENCE [LARGE SCALE GENOMIC DNA]</scope>
    <source>
        <strain evidence="3 4">CCMP2467</strain>
    </source>
</reference>
<evidence type="ECO:0000313" key="3">
    <source>
        <dbReference type="EMBL" id="OLP83000.1"/>
    </source>
</evidence>
<feature type="compositionally biased region" description="Basic and acidic residues" evidence="1">
    <location>
        <begin position="11"/>
        <end position="24"/>
    </location>
</feature>
<evidence type="ECO:0000256" key="1">
    <source>
        <dbReference type="SAM" id="MobiDB-lite"/>
    </source>
</evidence>
<feature type="region of interest" description="Disordered" evidence="1">
    <location>
        <begin position="596"/>
        <end position="621"/>
    </location>
</feature>
<evidence type="ECO:0000256" key="2">
    <source>
        <dbReference type="SAM" id="Phobius"/>
    </source>
</evidence>
<feature type="transmembrane region" description="Helical" evidence="2">
    <location>
        <begin position="950"/>
        <end position="976"/>
    </location>
</feature>
<feature type="transmembrane region" description="Helical" evidence="2">
    <location>
        <begin position="1457"/>
        <end position="1480"/>
    </location>
</feature>
<proteinExistence type="predicted"/>
<keyword evidence="4" id="KW-1185">Reference proteome</keyword>
<sequence>MTRCRLCAAKDHTTPRERRDRTKEASASTARGAKALRWRCRMGAKQADLRSGLMLVNILAEHPLDDTAGQGGTAWFSSGTLGLWQVDVAPLRFWRFLVQSQSALAFFPADRKKKDIDGKVALRCRCSVGRRTSAKANTESLATPSLWREVLTLSMLLQFVFGLSRQYGNGWQAEPRCLCFAFPGEVLRSTHVQLVPMQLRERVRIKAEGIDKLRAELSQHVFWEQDGRLEYQQTFAFRAEDARVLLPELPSAQLFAAFEGLAVAGVFAGGTLDHLVQDDSVHENKQLRNAAMREWTWACGLVYHLAARKNEASLQGGLIEFFPAKIRCELGLVPALPLQSMPGSYSAAMSSTSSSEFARMSADLAKSPKAAAQQSRKTSPRLAQILIVHVPLLRLGAGRAVLVPLLRLGAGRAVLVPLLRLGAGRAVLVPLLRLGAGRAVLVPLLRLGAGRAVLALCLVSRNGAAPVQLRCAKTVRPPTPVSNVVLVKTAECIAACMLAWLAERRGKAVLHPACLLRLEGLKVSLAGENPNRNPSCFVSELWEARLGAMASSTPISGPRWWGWSFSLALFGALLACGLLTMVPNLGASTSVPRRLAQGTKSADELSASAAEEGGEDGENDKEPFWQQALEGLVEEGAEIAKQDAMGTGPVATSATNASCEEHLRKGNYVAAFSKGCAFVENTTKYCFDTMDRGTSTQWLLGSMLRDCLEEPKKWRQTWQACDEALCNPSNSSCLLDFTDFRSVLRTACVRSCLQLQEGCPGRHLPQSQWSKMMESNASQCTKLMDRFVDRLTIYEGYDTKTFDFHGVSFQDAQEYPSSHFYDRFLLLHYCSKEGSDVMRKVLFGDFPASSFGQLPMLNPRLADQTLHEAMPGFLGKEALPSALLVAEGWSACHEIIDNGIANVTADTIRQCRSSCEQTWVPSSTWHEAEGKLLHSRIWLWGHEIPTRWRWLLALLCLLLCFVVGGISIEALCFVIDGLDIGALIEKAEKTLWDKLQILGAFVVKCVAWVAASCFIYILFGLLLFCLAGPVEYMFSVASGHGPNWVCTKSYLYQDWFDPKLQYIFGAVALMFATGLASVVHSGQSEGPAMPPRHVVGHLLLAEMLMVLCPACFGLVAQSWAPLQIPGSVWWIIGSSIAAFGGFVIFVAIAKCCGRSVLEDAADFMKEVPGKLMMLDVFMDVSQMATFVLIGQPFFGLAQAFGVLTNAFLSEVAPYVTSSEKLFSWTDQVTCGWLGCSKGSSAVCWCCCMLFLFGVLCWFVPVVRACVLVCQLVLGFFLYLALMFLAILPAIYWTCTALGECCRRWRAFTFAIFQADVLPIIWNAYKAEVEPLAFLRKKAAEATGEGTVSLYVGLTALFKARLAANSSVTAMAFILINSLVTTYSMQSGLTCLEMMAAEEERVHQAFPRGSGEWWLADARRPTGGRLIQEEHSVSRARYESTRSISDVSMLRRCETLSITVPFVLLAACYNFVVALLVYLIVGCVFQFASLACGHREYNSVLVPFLPWREPVTAPTASGSFAWAGASRLAATSTSWLILVTENLWAPFLPDWAHLLLPVENGSHHYWSEKRQWLEEGGLSLAELLQALIIFSGGFLGVLAWFGYCYFWLKFLKLRQVWLAEDSARLILLAVIDLFRESSSEGVGEADDIWLPDSPELPKFDDLREASDQSTAEANLLQAIYPEFRIEDRAMFHCQPGLENGTQTIFLRMPKAQWVDFLQTCPAAFPKCVASAFLDPNEPKESKETKMFVGYPEKSDPGVTWRVHIVVLNGQCTGCVYSSSGDSASGEIWEIAGTWSSTAEMKWKLTTNEFGVVRHVCLRWHYPPEKQPGEPARRPCLVMDWGGVLTEVSHQVGQTPDAIDAETDLMYVLPGCSLFQGQALQPGRPLSELPEGCEVYEVSVVEFHELPEAMTSLHGDWRFIGLRLQNHPGAEEQDWFSFFKEILCYLQEKVTGRPSNPVYARTLVGADQ</sequence>
<gene>
    <name evidence="3" type="ORF">AK812_SmicGene36293</name>
</gene>
<comment type="caution">
    <text evidence="3">The sequence shown here is derived from an EMBL/GenBank/DDBJ whole genome shotgun (WGS) entry which is preliminary data.</text>
</comment>
<dbReference type="Proteomes" id="UP000186817">
    <property type="component" value="Unassembled WGS sequence"/>
</dbReference>
<evidence type="ECO:0000313" key="4">
    <source>
        <dbReference type="Proteomes" id="UP000186817"/>
    </source>
</evidence>
<feature type="transmembrane region" description="Helical" evidence="2">
    <location>
        <begin position="1272"/>
        <end position="1294"/>
    </location>
</feature>
<feature type="transmembrane region" description="Helical" evidence="2">
    <location>
        <begin position="997"/>
        <end position="1024"/>
    </location>
</feature>
<feature type="transmembrane region" description="Helical" evidence="2">
    <location>
        <begin position="1094"/>
        <end position="1116"/>
    </location>
</feature>
<feature type="transmembrane region" description="Helical" evidence="2">
    <location>
        <begin position="1582"/>
        <end position="1607"/>
    </location>
</feature>
<keyword evidence="2" id="KW-0812">Transmembrane</keyword>
<keyword evidence="2" id="KW-1133">Transmembrane helix</keyword>
<feature type="transmembrane region" description="Helical" evidence="2">
    <location>
        <begin position="1128"/>
        <end position="1149"/>
    </location>
</feature>
<dbReference type="OrthoDB" id="410665at2759"/>
<name>A0A1Q9CJ90_SYMMI</name>
<feature type="transmembrane region" description="Helical" evidence="2">
    <location>
        <begin position="1060"/>
        <end position="1082"/>
    </location>
</feature>
<feature type="transmembrane region" description="Helical" evidence="2">
    <location>
        <begin position="1241"/>
        <end position="1260"/>
    </location>
</feature>
<protein>
    <submittedName>
        <fullName evidence="3">Uncharacterized protein</fullName>
    </submittedName>
</protein>
<feature type="region of interest" description="Disordered" evidence="1">
    <location>
        <begin position="11"/>
        <end position="30"/>
    </location>
</feature>